<dbReference type="OrthoDB" id="2422134at2759"/>
<dbReference type="AlphaFoldDB" id="A0A168ASZ0"/>
<gene>
    <name evidence="3" type="ORF">ISF_03528</name>
</gene>
<dbReference type="Gene3D" id="1.20.1280.140">
    <property type="match status" value="1"/>
</dbReference>
<dbReference type="RefSeq" id="XP_018706023.1">
    <property type="nucleotide sequence ID" value="XM_018847134.1"/>
</dbReference>
<organism evidence="3 4">
    <name type="scientific">Cordyceps fumosorosea (strain ARSEF 2679)</name>
    <name type="common">Isaria fumosorosea</name>
    <dbReference type="NCBI Taxonomy" id="1081104"/>
    <lineage>
        <taxon>Eukaryota</taxon>
        <taxon>Fungi</taxon>
        <taxon>Dikarya</taxon>
        <taxon>Ascomycota</taxon>
        <taxon>Pezizomycotina</taxon>
        <taxon>Sordariomycetes</taxon>
        <taxon>Hypocreomycetidae</taxon>
        <taxon>Hypocreales</taxon>
        <taxon>Cordycipitaceae</taxon>
        <taxon>Cordyceps</taxon>
    </lineage>
</organism>
<dbReference type="GeneID" id="30019820"/>
<accession>A0A168ASZ0</accession>
<dbReference type="Proteomes" id="UP000076744">
    <property type="component" value="Unassembled WGS sequence"/>
</dbReference>
<reference evidence="3 4" key="1">
    <citation type="journal article" date="2016" name="Genome Biol. Evol.">
        <title>Divergent and convergent evolution of fungal pathogenicity.</title>
        <authorList>
            <person name="Shang Y."/>
            <person name="Xiao G."/>
            <person name="Zheng P."/>
            <person name="Cen K."/>
            <person name="Zhan S."/>
            <person name="Wang C."/>
        </authorList>
    </citation>
    <scope>NUCLEOTIDE SEQUENCE [LARGE SCALE GENOMIC DNA]</scope>
    <source>
        <strain evidence="3 4">ARSEF 2679</strain>
    </source>
</reference>
<feature type="signal peptide" evidence="2">
    <location>
        <begin position="1"/>
        <end position="15"/>
    </location>
</feature>
<dbReference type="EMBL" id="AZHB01000006">
    <property type="protein sequence ID" value="OAA69153.1"/>
    <property type="molecule type" value="Genomic_DNA"/>
</dbReference>
<proteinExistence type="predicted"/>
<protein>
    <submittedName>
        <fullName evidence="3">Cell wall serine-threonine-rich galactomannoprotein Mp1</fullName>
    </submittedName>
</protein>
<comment type="caution">
    <text evidence="3">The sequence shown here is derived from an EMBL/GenBank/DDBJ whole genome shotgun (WGS) entry which is preliminary data.</text>
</comment>
<dbReference type="Pfam" id="PF12296">
    <property type="entry name" value="HsbA"/>
    <property type="match status" value="1"/>
</dbReference>
<keyword evidence="2" id="KW-0732">Signal</keyword>
<evidence type="ECO:0000313" key="3">
    <source>
        <dbReference type="EMBL" id="OAA69153.1"/>
    </source>
</evidence>
<feature type="compositionally biased region" description="Low complexity" evidence="1">
    <location>
        <begin position="182"/>
        <end position="210"/>
    </location>
</feature>
<keyword evidence="4" id="KW-1185">Reference proteome</keyword>
<feature type="region of interest" description="Disordered" evidence="1">
    <location>
        <begin position="169"/>
        <end position="216"/>
    </location>
</feature>
<evidence type="ECO:0000313" key="4">
    <source>
        <dbReference type="Proteomes" id="UP000076744"/>
    </source>
</evidence>
<evidence type="ECO:0000256" key="1">
    <source>
        <dbReference type="SAM" id="MobiDB-lite"/>
    </source>
</evidence>
<sequence length="247" mass="24677">MKFVVALTLASTAMAGIVARDATIINGVMSTVESDIGKVKDAADAYKGDKTDLVKAADQLVSDLKDGKTKVDGGPDLTAEDAINLTSSVDKLTKAGTALTDTLEKRKPDVEKAGECKTVQDQISAIESNSKALIDAVVKKVPEAAQPIAQQLAGKLTTVLQQAQDAYKDCKDSGSNNGGGNKSPSSGVSTTGSAKPTSTGASTTGSAKPTGTGGVVPTSSQITIPTGAAAVYAPVGALAAVAAALAL</sequence>
<dbReference type="InterPro" id="IPR021054">
    <property type="entry name" value="Cell_wall_mannoprotein_1"/>
</dbReference>
<feature type="chain" id="PRO_5013175859" evidence="2">
    <location>
        <begin position="16"/>
        <end position="247"/>
    </location>
</feature>
<evidence type="ECO:0000256" key="2">
    <source>
        <dbReference type="SAM" id="SignalP"/>
    </source>
</evidence>
<dbReference type="PANTHER" id="PTHR38123">
    <property type="entry name" value="CELL WALL SERINE-THREONINE-RICH GALACTOMANNOPROTEIN MP1 (AFU_ORTHOLOGUE AFUA_4G03240)"/>
    <property type="match status" value="1"/>
</dbReference>
<dbReference type="STRING" id="1081104.A0A168ASZ0"/>
<dbReference type="PANTHER" id="PTHR38123:SF6">
    <property type="entry name" value="CELL WALL SERINE-THREONINE-RICH GALACTOMANNOPROTEIN MP1 (AFU_ORTHOLOGUE AFUA_4G03240)"/>
    <property type="match status" value="1"/>
</dbReference>
<name>A0A168ASZ0_CORFA</name>
<dbReference type="GO" id="GO:0005576">
    <property type="term" value="C:extracellular region"/>
    <property type="evidence" value="ECO:0007669"/>
    <property type="project" value="TreeGrafter"/>
</dbReference>